<evidence type="ECO:0000313" key="6">
    <source>
        <dbReference type="EMBL" id="MBP2478215.1"/>
    </source>
</evidence>
<dbReference type="RefSeq" id="WP_086782421.1">
    <property type="nucleotide sequence ID" value="NZ_JAGIOO010000001.1"/>
</dbReference>
<proteinExistence type="predicted"/>
<evidence type="ECO:0000259" key="5">
    <source>
        <dbReference type="PROSITE" id="PS51118"/>
    </source>
</evidence>
<accession>A0ABS5ANQ2</accession>
<keyword evidence="2 6" id="KW-0238">DNA-binding</keyword>
<organism evidence="6 7">
    <name type="scientific">Crossiella equi</name>
    <dbReference type="NCBI Taxonomy" id="130796"/>
    <lineage>
        <taxon>Bacteria</taxon>
        <taxon>Bacillati</taxon>
        <taxon>Actinomycetota</taxon>
        <taxon>Actinomycetes</taxon>
        <taxon>Pseudonocardiales</taxon>
        <taxon>Pseudonocardiaceae</taxon>
        <taxon>Crossiella</taxon>
    </lineage>
</organism>
<dbReference type="SUPFAM" id="SSF46785">
    <property type="entry name" value="Winged helix' DNA-binding domain"/>
    <property type="match status" value="1"/>
</dbReference>
<dbReference type="EMBL" id="JAGIOO010000001">
    <property type="protein sequence ID" value="MBP2478215.1"/>
    <property type="molecule type" value="Genomic_DNA"/>
</dbReference>
<dbReference type="PANTHER" id="PTHR33204:SF18">
    <property type="entry name" value="TRANSCRIPTIONAL REGULATORY PROTEIN"/>
    <property type="match status" value="1"/>
</dbReference>
<evidence type="ECO:0000313" key="7">
    <source>
        <dbReference type="Proteomes" id="UP001519363"/>
    </source>
</evidence>
<feature type="region of interest" description="Disordered" evidence="4">
    <location>
        <begin position="138"/>
        <end position="171"/>
    </location>
</feature>
<dbReference type="Proteomes" id="UP001519363">
    <property type="component" value="Unassembled WGS sequence"/>
</dbReference>
<evidence type="ECO:0000256" key="2">
    <source>
        <dbReference type="ARBA" id="ARBA00023125"/>
    </source>
</evidence>
<reference evidence="6 7" key="1">
    <citation type="submission" date="2021-03" db="EMBL/GenBank/DDBJ databases">
        <title>Sequencing the genomes of 1000 actinobacteria strains.</title>
        <authorList>
            <person name="Klenk H.-P."/>
        </authorList>
    </citation>
    <scope>NUCLEOTIDE SEQUENCE [LARGE SCALE GENOMIC DNA]</scope>
    <source>
        <strain evidence="6 7">DSM 44580</strain>
    </source>
</reference>
<keyword evidence="3" id="KW-0804">Transcription</keyword>
<dbReference type="InterPro" id="IPR002577">
    <property type="entry name" value="HTH_HxlR"/>
</dbReference>
<feature type="domain" description="HTH hxlR-type" evidence="5">
    <location>
        <begin position="7"/>
        <end position="106"/>
    </location>
</feature>
<dbReference type="PANTHER" id="PTHR33204">
    <property type="entry name" value="TRANSCRIPTIONAL REGULATOR, MARR FAMILY"/>
    <property type="match status" value="1"/>
</dbReference>
<dbReference type="Pfam" id="PF01638">
    <property type="entry name" value="HxlR"/>
    <property type="match status" value="1"/>
</dbReference>
<dbReference type="InterPro" id="IPR036390">
    <property type="entry name" value="WH_DNA-bd_sf"/>
</dbReference>
<evidence type="ECO:0000256" key="3">
    <source>
        <dbReference type="ARBA" id="ARBA00023163"/>
    </source>
</evidence>
<dbReference type="InterPro" id="IPR036388">
    <property type="entry name" value="WH-like_DNA-bd_sf"/>
</dbReference>
<protein>
    <submittedName>
        <fullName evidence="6">DNA-binding HxlR family transcriptional regulator</fullName>
    </submittedName>
</protein>
<keyword evidence="1" id="KW-0805">Transcription regulation</keyword>
<gene>
    <name evidence="6" type="ORF">JOF53_007087</name>
</gene>
<name>A0ABS5ANQ2_9PSEU</name>
<dbReference type="PROSITE" id="PS51118">
    <property type="entry name" value="HTH_HXLR"/>
    <property type="match status" value="1"/>
</dbReference>
<evidence type="ECO:0000256" key="1">
    <source>
        <dbReference type="ARBA" id="ARBA00023015"/>
    </source>
</evidence>
<dbReference type="GO" id="GO:0003677">
    <property type="term" value="F:DNA binding"/>
    <property type="evidence" value="ECO:0007669"/>
    <property type="project" value="UniProtKB-KW"/>
</dbReference>
<evidence type="ECO:0000256" key="4">
    <source>
        <dbReference type="SAM" id="MobiDB-lite"/>
    </source>
</evidence>
<keyword evidence="7" id="KW-1185">Reference proteome</keyword>
<dbReference type="Gene3D" id="1.10.10.10">
    <property type="entry name" value="Winged helix-like DNA-binding domain superfamily/Winged helix DNA-binding domain"/>
    <property type="match status" value="1"/>
</dbReference>
<sequence>MTSPRTCSVARTLSVVGERWSLLVLREVMLGVRRFEAIRQHTGAPRAVLTERLRSLEEAGVLERREYREEGARTRYEYRPTEAGRELQPVLTALMQWGDRHLGAAGDPDWPPLRVAHRGECGGQVRAVLTCEHGHRLGDDGRELDARPSSQALSSRAGPAATPRPRPCCPG</sequence>
<comment type="caution">
    <text evidence="6">The sequence shown here is derived from an EMBL/GenBank/DDBJ whole genome shotgun (WGS) entry which is preliminary data.</text>
</comment>
<feature type="compositionally biased region" description="Pro residues" evidence="4">
    <location>
        <begin position="162"/>
        <end position="171"/>
    </location>
</feature>